<accession>A0A914H8Z3</accession>
<evidence type="ECO:0000313" key="1">
    <source>
        <dbReference type="Proteomes" id="UP000887572"/>
    </source>
</evidence>
<name>A0A914H8Z3_GLORO</name>
<sequence>MFSSIPTSVSFIGRSKEYPMEIDDQQQPSTMSAKTFMEMLLNKMLEKLPKKVPKPKRHGFNVEQNVFAIDEFVNNLNQGQNQLLLHALFTISSDFAEDFFSIATNEKQLNKFGDNCLLIDWAFYKELRWKFDKVADIIAKKISCSKFCFNLSEYFNVYISWHEPDENITAWKIDVLEQRFVQSLLDYDRGYNNNKMEMVLKNGIKHFLLTFQREEKRCEIEIPSAIEKMKDEIEKQIGNLNEIFTLSLNSVEQNRLFLLSIIEQIGSNYSILAYFVAEKLADSIGDLLKEGESLALLDWCHKNHRQISMTELAYIVEKLRELLFPDVPIMEWERERERTLRVDLNQLKNRLDKMPYDQILPKVVGEFFGKLFDDFDFIASSHLGISEIDRKLILCFELSKFAYELLEKSLHEFNPYEDDKNIQQKLFHYKFYEELKEDFKIFRSDAYSELKKRTNVFVKLDSNWSDFQADFKYENVIASELRMKFPIELKEFGQVITFIGQFIYQKCGKHLWNLVDKMDELTNCSNRLDFAEFGRSFGTNGSFMLLVVNVLKCEEAANGADKWICPYNDQNFFEQITDVEIKRLVLKGLLQFGRLFMETVGIFAMENRRLGDWRTMHLKNILITFASYDHYGDEMEAIKNALKEAGLITAMGDEIVNAGVKRKNISR</sequence>
<reference evidence="2" key="1">
    <citation type="submission" date="2022-11" db="UniProtKB">
        <authorList>
            <consortium name="WormBaseParasite"/>
        </authorList>
    </citation>
    <scope>IDENTIFICATION</scope>
</reference>
<dbReference type="AlphaFoldDB" id="A0A914H8Z3"/>
<evidence type="ECO:0000313" key="2">
    <source>
        <dbReference type="WBParaSite" id="Gr19_v10_g15313.t1"/>
    </source>
</evidence>
<keyword evidence="1" id="KW-1185">Reference proteome</keyword>
<dbReference type="WBParaSite" id="Gr19_v10_g15313.t1">
    <property type="protein sequence ID" value="Gr19_v10_g15313.t1"/>
    <property type="gene ID" value="Gr19_v10_g15313"/>
</dbReference>
<dbReference type="Proteomes" id="UP000887572">
    <property type="component" value="Unplaced"/>
</dbReference>
<proteinExistence type="predicted"/>
<protein>
    <submittedName>
        <fullName evidence="2">Uncharacterized protein</fullName>
    </submittedName>
</protein>
<organism evidence="1 2">
    <name type="scientific">Globodera rostochiensis</name>
    <name type="common">Golden nematode worm</name>
    <name type="synonym">Heterodera rostochiensis</name>
    <dbReference type="NCBI Taxonomy" id="31243"/>
    <lineage>
        <taxon>Eukaryota</taxon>
        <taxon>Metazoa</taxon>
        <taxon>Ecdysozoa</taxon>
        <taxon>Nematoda</taxon>
        <taxon>Chromadorea</taxon>
        <taxon>Rhabditida</taxon>
        <taxon>Tylenchina</taxon>
        <taxon>Tylenchomorpha</taxon>
        <taxon>Tylenchoidea</taxon>
        <taxon>Heteroderidae</taxon>
        <taxon>Heteroderinae</taxon>
        <taxon>Globodera</taxon>
    </lineage>
</organism>